<organism evidence="1 2">
    <name type="scientific">Dipteronia dyeriana</name>
    <dbReference type="NCBI Taxonomy" id="168575"/>
    <lineage>
        <taxon>Eukaryota</taxon>
        <taxon>Viridiplantae</taxon>
        <taxon>Streptophyta</taxon>
        <taxon>Embryophyta</taxon>
        <taxon>Tracheophyta</taxon>
        <taxon>Spermatophyta</taxon>
        <taxon>Magnoliopsida</taxon>
        <taxon>eudicotyledons</taxon>
        <taxon>Gunneridae</taxon>
        <taxon>Pentapetalae</taxon>
        <taxon>rosids</taxon>
        <taxon>malvids</taxon>
        <taxon>Sapindales</taxon>
        <taxon>Sapindaceae</taxon>
        <taxon>Hippocastanoideae</taxon>
        <taxon>Acereae</taxon>
        <taxon>Dipteronia</taxon>
    </lineage>
</organism>
<feature type="non-terminal residue" evidence="1">
    <location>
        <position position="56"/>
    </location>
</feature>
<evidence type="ECO:0000313" key="1">
    <source>
        <dbReference type="EMBL" id="KAK2655784.1"/>
    </source>
</evidence>
<sequence>MKDNVCSCEKLFEYIPQIDRALMRLRNNFFGDEYVSKCKSPVILRHLKPLEEHASS</sequence>
<evidence type="ECO:0000313" key="2">
    <source>
        <dbReference type="Proteomes" id="UP001280121"/>
    </source>
</evidence>
<keyword evidence="2" id="KW-1185">Reference proteome</keyword>
<proteinExistence type="predicted"/>
<comment type="caution">
    <text evidence="1">The sequence shown here is derived from an EMBL/GenBank/DDBJ whole genome shotgun (WGS) entry which is preliminary data.</text>
</comment>
<accession>A0AAD9XAH6</accession>
<reference evidence="1" key="1">
    <citation type="journal article" date="2023" name="Plant J.">
        <title>Genome sequences and population genomics provide insights into the demographic history, inbreeding, and mutation load of two 'living fossil' tree species of Dipteronia.</title>
        <authorList>
            <person name="Feng Y."/>
            <person name="Comes H.P."/>
            <person name="Chen J."/>
            <person name="Zhu S."/>
            <person name="Lu R."/>
            <person name="Zhang X."/>
            <person name="Li P."/>
            <person name="Qiu J."/>
            <person name="Olsen K.M."/>
            <person name="Qiu Y."/>
        </authorList>
    </citation>
    <scope>NUCLEOTIDE SEQUENCE</scope>
    <source>
        <strain evidence="1">KIB01</strain>
    </source>
</reference>
<dbReference type="Proteomes" id="UP001280121">
    <property type="component" value="Unassembled WGS sequence"/>
</dbReference>
<protein>
    <submittedName>
        <fullName evidence="1">Uncharacterized protein</fullName>
    </submittedName>
</protein>
<gene>
    <name evidence="1" type="ORF">Ddye_008836</name>
</gene>
<name>A0AAD9XAH6_9ROSI</name>
<dbReference type="AlphaFoldDB" id="A0AAD9XAH6"/>
<dbReference type="EMBL" id="JANJYI010000003">
    <property type="protein sequence ID" value="KAK2655784.1"/>
    <property type="molecule type" value="Genomic_DNA"/>
</dbReference>